<keyword evidence="1" id="KW-1133">Transmembrane helix</keyword>
<gene>
    <name evidence="2" type="ORF">ADM99_11065</name>
</gene>
<evidence type="ECO:0000256" key="1">
    <source>
        <dbReference type="SAM" id="Phobius"/>
    </source>
</evidence>
<reference evidence="2 3" key="1">
    <citation type="submission" date="2015-07" db="EMBL/GenBank/DDBJ databases">
        <title>Genome sequence of Leptolinea tardivitalis DSM 16556.</title>
        <authorList>
            <person name="Hemp J."/>
            <person name="Ward L.M."/>
            <person name="Pace L.A."/>
            <person name="Fischer W.W."/>
        </authorList>
    </citation>
    <scope>NUCLEOTIDE SEQUENCE [LARGE SCALE GENOMIC DNA]</scope>
    <source>
        <strain evidence="2 3">YMTK-2</strain>
    </source>
</reference>
<feature type="transmembrane region" description="Helical" evidence="1">
    <location>
        <begin position="132"/>
        <end position="149"/>
    </location>
</feature>
<evidence type="ECO:0008006" key="4">
    <source>
        <dbReference type="Google" id="ProtNLM"/>
    </source>
</evidence>
<feature type="transmembrane region" description="Helical" evidence="1">
    <location>
        <begin position="12"/>
        <end position="29"/>
    </location>
</feature>
<accession>A0A0P6WZ19</accession>
<keyword evidence="3" id="KW-1185">Reference proteome</keyword>
<dbReference type="AlphaFoldDB" id="A0A0P6WZ19"/>
<dbReference type="Proteomes" id="UP000050430">
    <property type="component" value="Unassembled WGS sequence"/>
</dbReference>
<feature type="transmembrane region" description="Helical" evidence="1">
    <location>
        <begin position="257"/>
        <end position="279"/>
    </location>
</feature>
<feature type="transmembrane region" description="Helical" evidence="1">
    <location>
        <begin position="406"/>
        <end position="424"/>
    </location>
</feature>
<feature type="transmembrane region" description="Helical" evidence="1">
    <location>
        <begin position="161"/>
        <end position="184"/>
    </location>
</feature>
<evidence type="ECO:0000313" key="3">
    <source>
        <dbReference type="Proteomes" id="UP000050430"/>
    </source>
</evidence>
<dbReference type="InterPro" id="IPR019962">
    <property type="entry name" value="CHP03663"/>
</dbReference>
<comment type="caution">
    <text evidence="2">The sequence shown here is derived from an EMBL/GenBank/DDBJ whole genome shotgun (WGS) entry which is preliminary data.</text>
</comment>
<evidence type="ECO:0000313" key="2">
    <source>
        <dbReference type="EMBL" id="KPL71931.1"/>
    </source>
</evidence>
<keyword evidence="1" id="KW-0812">Transmembrane</keyword>
<protein>
    <recommendedName>
        <fullName evidence="4">Glycosyltransferase RgtA/B/C/D-like domain-containing protein</fullName>
    </recommendedName>
</protein>
<feature type="transmembrane region" description="Helical" evidence="1">
    <location>
        <begin position="374"/>
        <end position="394"/>
    </location>
</feature>
<feature type="transmembrane region" description="Helical" evidence="1">
    <location>
        <begin position="81"/>
        <end position="101"/>
    </location>
</feature>
<dbReference type="PANTHER" id="PTHR41710">
    <property type="entry name" value="GLYCOSYL TRANSFERASE, FAMILY 39"/>
    <property type="match status" value="1"/>
</dbReference>
<feature type="transmembrane region" description="Helical" evidence="1">
    <location>
        <begin position="314"/>
        <end position="333"/>
    </location>
</feature>
<dbReference type="PANTHER" id="PTHR41710:SF2">
    <property type="entry name" value="GLYCOSYL TRANSFERASE FAMILY 39_83 DOMAIN-CONTAINING PROTEIN"/>
    <property type="match status" value="1"/>
</dbReference>
<feature type="transmembrane region" description="Helical" evidence="1">
    <location>
        <begin position="291"/>
        <end position="308"/>
    </location>
</feature>
<proteinExistence type="predicted"/>
<organism evidence="2 3">
    <name type="scientific">Leptolinea tardivitalis</name>
    <dbReference type="NCBI Taxonomy" id="229920"/>
    <lineage>
        <taxon>Bacteria</taxon>
        <taxon>Bacillati</taxon>
        <taxon>Chloroflexota</taxon>
        <taxon>Anaerolineae</taxon>
        <taxon>Anaerolineales</taxon>
        <taxon>Anaerolineaceae</taxon>
        <taxon>Leptolinea</taxon>
    </lineage>
</organism>
<feature type="transmembrane region" description="Helical" evidence="1">
    <location>
        <begin position="345"/>
        <end position="368"/>
    </location>
</feature>
<feature type="transmembrane region" description="Helical" evidence="1">
    <location>
        <begin position="209"/>
        <end position="227"/>
    </location>
</feature>
<dbReference type="STRING" id="229920.ADM99_11065"/>
<dbReference type="EMBL" id="LGCK01000010">
    <property type="protein sequence ID" value="KPL71931.1"/>
    <property type="molecule type" value="Genomic_DNA"/>
</dbReference>
<name>A0A0P6WZ19_9CHLR</name>
<keyword evidence="1" id="KW-0472">Membrane</keyword>
<sequence>MDQEMKKLFSTKMTLGYSLLLLLAVILRFNQLSNPMLGEREAAIALQAAGSQTGLSGELPGTSGITALLGLVFFVLGKNEFTARLLPAIFGSLLIFAPLLFRKELGDKTVILLSILFMFDPGFVAFSRHVDGAIITVCGFLFAVGFVLHRRYGFAGIAAGFALLGSSVLWPGVLASGLAFWLTYSIKNSRASSGSGETVPPVAFEKNDLINAGLALILTVGLVGSLFFTRLIGIAAPILNLTAYFAGWLTSTEISPFLILFSFILYQPFILIAGLVEGLRTVRSGDRMNAFLMRWFYLAVLLMLIYPSRGMDSILFAYIPLLVLAARCILRIIESLEQPDIPAWGQMVLVILLVPFSWMNILAIQFPIDGEEEPLRLLASAGALGLLIVASFLIRMGWPPRQGKTGLWMGLAVLIAIFTFSTAWRSAGLGKHPEAELWNYDGITDQMDLLQKTAGDLSEWNVSSREGINIVLLNYSSHALEWSLKDFTSVSKDSSLPNLSNPAIVITADEDVPSLAQAYRGQDFVLNRKTSWPLIMPEEWIKWYAFRELPQETHQVILWARTDLFPGAAKTAPATITPIQ</sequence>